<dbReference type="PROSITE" id="PS00651">
    <property type="entry name" value="RIBOSOMAL_L9"/>
    <property type="match status" value="1"/>
</dbReference>
<comment type="caution">
    <text evidence="10">The sequence shown here is derived from an EMBL/GenBank/DDBJ whole genome shotgun (WGS) entry which is preliminary data.</text>
</comment>
<dbReference type="NCBIfam" id="TIGR00158">
    <property type="entry name" value="L9"/>
    <property type="match status" value="1"/>
</dbReference>
<keyword evidence="8" id="KW-0175">Coiled coil</keyword>
<dbReference type="InterPro" id="IPR036935">
    <property type="entry name" value="Ribosomal_bL9_N_sf"/>
</dbReference>
<feature type="domain" description="Ribosomal protein L9" evidence="9">
    <location>
        <begin position="13"/>
        <end position="40"/>
    </location>
</feature>
<sequence length="148" mass="17306">MKIILLEDVEGLGKRGEILNVKDGYARNYLIPKGLAKEATESVLKEYEEMERLRKRKEEKRKKEAEEIREKIEKLSITFYLKGKEKVYGAITSHDIVEELNKRGIEIEKGSVRLKKPLKDPGFYEIPLKLHPEVEVNLKIWIVKEEGE</sequence>
<dbReference type="HAMAP" id="MF_00503">
    <property type="entry name" value="Ribosomal_bL9"/>
    <property type="match status" value="1"/>
</dbReference>
<keyword evidence="2 7" id="KW-0699">rRNA-binding</keyword>
<protein>
    <recommendedName>
        <fullName evidence="6 7">Large ribosomal subunit protein bL9</fullName>
    </recommendedName>
</protein>
<keyword evidence="3 7" id="KW-0694">RNA-binding</keyword>
<accession>A0A7V4E3B4</accession>
<dbReference type="Gene3D" id="3.40.5.10">
    <property type="entry name" value="Ribosomal protein L9, N-terminal domain"/>
    <property type="match status" value="1"/>
</dbReference>
<gene>
    <name evidence="7" type="primary">rplI</name>
    <name evidence="10" type="ORF">ENU72_02135</name>
</gene>
<keyword evidence="5 7" id="KW-0687">Ribonucleoprotein</keyword>
<evidence type="ECO:0000259" key="9">
    <source>
        <dbReference type="PROSITE" id="PS00651"/>
    </source>
</evidence>
<dbReference type="InterPro" id="IPR036791">
    <property type="entry name" value="Ribosomal_bL9_C_sf"/>
</dbReference>
<proteinExistence type="inferred from homology"/>
<dbReference type="InterPro" id="IPR009027">
    <property type="entry name" value="Ribosomal_bL9/RNase_H1_N"/>
</dbReference>
<dbReference type="InterPro" id="IPR000244">
    <property type="entry name" value="Ribosomal_bL9"/>
</dbReference>
<evidence type="ECO:0000256" key="4">
    <source>
        <dbReference type="ARBA" id="ARBA00022980"/>
    </source>
</evidence>
<evidence type="ECO:0000256" key="2">
    <source>
        <dbReference type="ARBA" id="ARBA00022730"/>
    </source>
</evidence>
<keyword evidence="4 7" id="KW-0689">Ribosomal protein</keyword>
<evidence type="ECO:0000256" key="1">
    <source>
        <dbReference type="ARBA" id="ARBA00010605"/>
    </source>
</evidence>
<comment type="function">
    <text evidence="7">Binds to the 23S rRNA.</text>
</comment>
<dbReference type="GO" id="GO:0005840">
    <property type="term" value="C:ribosome"/>
    <property type="evidence" value="ECO:0007669"/>
    <property type="project" value="UniProtKB-KW"/>
</dbReference>
<evidence type="ECO:0000256" key="5">
    <source>
        <dbReference type="ARBA" id="ARBA00023274"/>
    </source>
</evidence>
<dbReference type="InterPro" id="IPR020070">
    <property type="entry name" value="Ribosomal_bL9_N"/>
</dbReference>
<dbReference type="GO" id="GO:0019843">
    <property type="term" value="F:rRNA binding"/>
    <property type="evidence" value="ECO:0007669"/>
    <property type="project" value="UniProtKB-UniRule"/>
</dbReference>
<dbReference type="Pfam" id="PF03948">
    <property type="entry name" value="Ribosomal_L9_C"/>
    <property type="match status" value="1"/>
</dbReference>
<dbReference type="Gene3D" id="3.10.430.100">
    <property type="entry name" value="Ribosomal protein L9, C-terminal domain"/>
    <property type="match status" value="1"/>
</dbReference>
<evidence type="ECO:0000256" key="6">
    <source>
        <dbReference type="ARBA" id="ARBA00035292"/>
    </source>
</evidence>
<dbReference type="GO" id="GO:1990904">
    <property type="term" value="C:ribonucleoprotein complex"/>
    <property type="evidence" value="ECO:0007669"/>
    <property type="project" value="UniProtKB-KW"/>
</dbReference>
<dbReference type="GO" id="GO:0006412">
    <property type="term" value="P:translation"/>
    <property type="evidence" value="ECO:0007669"/>
    <property type="project" value="UniProtKB-UniRule"/>
</dbReference>
<name>A0A7V4E3B4_UNCW3</name>
<feature type="coiled-coil region" evidence="8">
    <location>
        <begin position="36"/>
        <end position="78"/>
    </location>
</feature>
<evidence type="ECO:0000256" key="3">
    <source>
        <dbReference type="ARBA" id="ARBA00022884"/>
    </source>
</evidence>
<dbReference type="SUPFAM" id="SSF55653">
    <property type="entry name" value="Ribosomal protein L9 C-domain"/>
    <property type="match status" value="1"/>
</dbReference>
<dbReference type="AlphaFoldDB" id="A0A7V4E3B4"/>
<evidence type="ECO:0000256" key="8">
    <source>
        <dbReference type="SAM" id="Coils"/>
    </source>
</evidence>
<dbReference type="Pfam" id="PF01281">
    <property type="entry name" value="Ribosomal_L9_N"/>
    <property type="match status" value="1"/>
</dbReference>
<dbReference type="InterPro" id="IPR020069">
    <property type="entry name" value="Ribosomal_bL9_C"/>
</dbReference>
<reference evidence="10" key="1">
    <citation type="journal article" date="2020" name="mSystems">
        <title>Genome- and Community-Level Interaction Insights into Carbon Utilization and Element Cycling Functions of Hydrothermarchaeota in Hydrothermal Sediment.</title>
        <authorList>
            <person name="Zhou Z."/>
            <person name="Liu Y."/>
            <person name="Xu W."/>
            <person name="Pan J."/>
            <person name="Luo Z.H."/>
            <person name="Li M."/>
        </authorList>
    </citation>
    <scope>NUCLEOTIDE SEQUENCE [LARGE SCALE GENOMIC DNA]</scope>
    <source>
        <strain evidence="10">SpSt-695</strain>
    </source>
</reference>
<dbReference type="FunFam" id="3.40.5.10:FF:000002">
    <property type="entry name" value="50S ribosomal protein L9"/>
    <property type="match status" value="1"/>
</dbReference>
<evidence type="ECO:0000256" key="7">
    <source>
        <dbReference type="HAMAP-Rule" id="MF_00503"/>
    </source>
</evidence>
<comment type="similarity">
    <text evidence="1 7">Belongs to the bacterial ribosomal protein bL9 family.</text>
</comment>
<dbReference type="PANTHER" id="PTHR21368">
    <property type="entry name" value="50S RIBOSOMAL PROTEIN L9"/>
    <property type="match status" value="1"/>
</dbReference>
<dbReference type="GO" id="GO:0003735">
    <property type="term" value="F:structural constituent of ribosome"/>
    <property type="evidence" value="ECO:0007669"/>
    <property type="project" value="InterPro"/>
</dbReference>
<dbReference type="EMBL" id="DTDP01000091">
    <property type="protein sequence ID" value="HGK53807.1"/>
    <property type="molecule type" value="Genomic_DNA"/>
</dbReference>
<dbReference type="InterPro" id="IPR020594">
    <property type="entry name" value="Ribosomal_bL9_bac/chp"/>
</dbReference>
<dbReference type="SUPFAM" id="SSF55658">
    <property type="entry name" value="L9 N-domain-like"/>
    <property type="match status" value="1"/>
</dbReference>
<organism evidence="10">
    <name type="scientific">candidate division WOR-3 bacterium</name>
    <dbReference type="NCBI Taxonomy" id="2052148"/>
    <lineage>
        <taxon>Bacteria</taxon>
        <taxon>Bacteria division WOR-3</taxon>
    </lineage>
</organism>
<evidence type="ECO:0000313" key="10">
    <source>
        <dbReference type="EMBL" id="HGK53807.1"/>
    </source>
</evidence>